<protein>
    <submittedName>
        <fullName evidence="3">Uncharacterized protein LOC104741426</fullName>
    </submittedName>
</protein>
<dbReference type="InterPro" id="IPR025322">
    <property type="entry name" value="PADRE_dom"/>
</dbReference>
<evidence type="ECO:0000256" key="1">
    <source>
        <dbReference type="SAM" id="MobiDB-lite"/>
    </source>
</evidence>
<organism evidence="2 3">
    <name type="scientific">Camelina sativa</name>
    <name type="common">False flax</name>
    <name type="synonym">Myagrum sativum</name>
    <dbReference type="NCBI Taxonomy" id="90675"/>
    <lineage>
        <taxon>Eukaryota</taxon>
        <taxon>Viridiplantae</taxon>
        <taxon>Streptophyta</taxon>
        <taxon>Embryophyta</taxon>
        <taxon>Tracheophyta</taxon>
        <taxon>Spermatophyta</taxon>
        <taxon>Magnoliopsida</taxon>
        <taxon>eudicotyledons</taxon>
        <taxon>Gunneridae</taxon>
        <taxon>Pentapetalae</taxon>
        <taxon>rosids</taxon>
        <taxon>malvids</taxon>
        <taxon>Brassicales</taxon>
        <taxon>Brassicaceae</taxon>
        <taxon>Camelineae</taxon>
        <taxon>Camelina</taxon>
    </lineage>
</organism>
<evidence type="ECO:0000313" key="2">
    <source>
        <dbReference type="Proteomes" id="UP000694864"/>
    </source>
</evidence>
<gene>
    <name evidence="3" type="primary">LOC104741426</name>
</gene>
<keyword evidence="2" id="KW-1185">Reference proteome</keyword>
<proteinExistence type="predicted"/>
<feature type="compositionally biased region" description="Basic residues" evidence="1">
    <location>
        <begin position="247"/>
        <end position="267"/>
    </location>
</feature>
<dbReference type="RefSeq" id="XP_010460593.1">
    <property type="nucleotide sequence ID" value="XM_010462291.1"/>
</dbReference>
<feature type="compositionally biased region" description="Basic residues" evidence="1">
    <location>
        <begin position="224"/>
        <end position="239"/>
    </location>
</feature>
<evidence type="ECO:0000313" key="3">
    <source>
        <dbReference type="RefSeq" id="XP_010460593.1"/>
    </source>
</evidence>
<dbReference type="Pfam" id="PF14009">
    <property type="entry name" value="PADRE"/>
    <property type="match status" value="1"/>
</dbReference>
<feature type="region of interest" description="Disordered" evidence="1">
    <location>
        <begin position="221"/>
        <end position="267"/>
    </location>
</feature>
<dbReference type="Proteomes" id="UP000694864">
    <property type="component" value="Chromosome 14"/>
</dbReference>
<dbReference type="GeneID" id="104741426"/>
<sequence length="267" mass="30719">MGHDNITKLGSLLVKLHRGPSSWLCLHPRPDRTTNGGRIKLVRSDGSLKVYDRPVVVSELTKDFPKHEICRSDLLYIGQKTPVLSETETLKLGLNYFLLPSDFFKNDLSFLTIATLKNPQNGGVMVKKSQKQPQPFLIQKGEKGERLRIRVSEDFISELMMEGRKNRANKEEEEEEEGEGEGRVCTTVKLKKDYVQLVGLRKWKPKLETITETKAMKAAAIEKTKKKRKRFSVMKKKQSHQSDSCSKRKLQSKFKSKTKKNIFRKIE</sequence>
<name>A0ABM0VST1_CAMSA</name>
<reference evidence="3" key="2">
    <citation type="submission" date="2025-08" db="UniProtKB">
        <authorList>
            <consortium name="RefSeq"/>
        </authorList>
    </citation>
    <scope>IDENTIFICATION</scope>
    <source>
        <tissue evidence="3">Leaf</tissue>
    </source>
</reference>
<accession>A0ABM0VST1</accession>
<dbReference type="PANTHER" id="PTHR33052">
    <property type="entry name" value="DUF4228 DOMAIN PROTEIN-RELATED"/>
    <property type="match status" value="1"/>
</dbReference>
<reference evidence="2" key="1">
    <citation type="journal article" date="2014" name="Nat. Commun.">
        <title>The emerging biofuel crop Camelina sativa retains a highly undifferentiated hexaploid genome structure.</title>
        <authorList>
            <person name="Kagale S."/>
            <person name="Koh C."/>
            <person name="Nixon J."/>
            <person name="Bollina V."/>
            <person name="Clarke W.E."/>
            <person name="Tuteja R."/>
            <person name="Spillane C."/>
            <person name="Robinson S.J."/>
            <person name="Links M.G."/>
            <person name="Clarke C."/>
            <person name="Higgins E.E."/>
            <person name="Huebert T."/>
            <person name="Sharpe A.G."/>
            <person name="Parkin I.A."/>
        </authorList>
    </citation>
    <scope>NUCLEOTIDE SEQUENCE [LARGE SCALE GENOMIC DNA]</scope>
    <source>
        <strain evidence="2">cv. DH55</strain>
    </source>
</reference>